<gene>
    <name evidence="3" type="ORF">C8Q71DRAFT_854002</name>
</gene>
<keyword evidence="4" id="KW-1185">Reference proteome</keyword>
<dbReference type="GeneID" id="72007731"/>
<evidence type="ECO:0000313" key="3">
    <source>
        <dbReference type="EMBL" id="KAH9841635.1"/>
    </source>
</evidence>
<protein>
    <recommendedName>
        <fullName evidence="5">Transmembrane protein</fullName>
    </recommendedName>
</protein>
<proteinExistence type="predicted"/>
<dbReference type="Proteomes" id="UP000814176">
    <property type="component" value="Unassembled WGS sequence"/>
</dbReference>
<dbReference type="RefSeq" id="XP_047782934.1">
    <property type="nucleotide sequence ID" value="XM_047926999.1"/>
</dbReference>
<feature type="region of interest" description="Disordered" evidence="1">
    <location>
        <begin position="18"/>
        <end position="42"/>
    </location>
</feature>
<feature type="transmembrane region" description="Helical" evidence="2">
    <location>
        <begin position="310"/>
        <end position="327"/>
    </location>
</feature>
<accession>A0ABQ8KSS1</accession>
<feature type="compositionally biased region" description="Basic residues" evidence="1">
    <location>
        <begin position="29"/>
        <end position="42"/>
    </location>
</feature>
<evidence type="ECO:0008006" key="5">
    <source>
        <dbReference type="Google" id="ProtNLM"/>
    </source>
</evidence>
<feature type="transmembrane region" description="Helical" evidence="2">
    <location>
        <begin position="62"/>
        <end position="84"/>
    </location>
</feature>
<feature type="transmembrane region" description="Helical" evidence="2">
    <location>
        <begin position="278"/>
        <end position="303"/>
    </location>
</feature>
<keyword evidence="2" id="KW-0472">Membrane</keyword>
<name>A0ABQ8KSS1_9APHY</name>
<feature type="transmembrane region" description="Helical" evidence="2">
    <location>
        <begin position="347"/>
        <end position="366"/>
    </location>
</feature>
<reference evidence="3 4" key="1">
    <citation type="journal article" date="2021" name="Environ. Microbiol.">
        <title>Gene family expansions and transcriptome signatures uncover fungal adaptations to wood decay.</title>
        <authorList>
            <person name="Hage H."/>
            <person name="Miyauchi S."/>
            <person name="Viragh M."/>
            <person name="Drula E."/>
            <person name="Min B."/>
            <person name="Chaduli D."/>
            <person name="Navarro D."/>
            <person name="Favel A."/>
            <person name="Norest M."/>
            <person name="Lesage-Meessen L."/>
            <person name="Balint B."/>
            <person name="Merenyi Z."/>
            <person name="de Eugenio L."/>
            <person name="Morin E."/>
            <person name="Martinez A.T."/>
            <person name="Baldrian P."/>
            <person name="Stursova M."/>
            <person name="Martinez M.J."/>
            <person name="Novotny C."/>
            <person name="Magnuson J.K."/>
            <person name="Spatafora J.W."/>
            <person name="Maurice S."/>
            <person name="Pangilinan J."/>
            <person name="Andreopoulos W."/>
            <person name="LaButti K."/>
            <person name="Hundley H."/>
            <person name="Na H."/>
            <person name="Kuo A."/>
            <person name="Barry K."/>
            <person name="Lipzen A."/>
            <person name="Henrissat B."/>
            <person name="Riley R."/>
            <person name="Ahrendt S."/>
            <person name="Nagy L.G."/>
            <person name="Grigoriev I.V."/>
            <person name="Martin F."/>
            <person name="Rosso M.N."/>
        </authorList>
    </citation>
    <scope>NUCLEOTIDE SEQUENCE [LARGE SCALE GENOMIC DNA]</scope>
    <source>
        <strain evidence="3 4">CIRM-BRFM 1785</strain>
    </source>
</reference>
<comment type="caution">
    <text evidence="3">The sequence shown here is derived from an EMBL/GenBank/DDBJ whole genome shotgun (WGS) entry which is preliminary data.</text>
</comment>
<evidence type="ECO:0000256" key="1">
    <source>
        <dbReference type="SAM" id="MobiDB-lite"/>
    </source>
</evidence>
<evidence type="ECO:0000313" key="4">
    <source>
        <dbReference type="Proteomes" id="UP000814176"/>
    </source>
</evidence>
<dbReference type="Pfam" id="PF14494">
    <property type="entry name" value="DUF4436"/>
    <property type="match status" value="1"/>
</dbReference>
<keyword evidence="2" id="KW-1133">Transmembrane helix</keyword>
<dbReference type="EMBL" id="JADCUA010000003">
    <property type="protein sequence ID" value="KAH9841635.1"/>
    <property type="molecule type" value="Genomic_DNA"/>
</dbReference>
<evidence type="ECO:0000256" key="2">
    <source>
        <dbReference type="SAM" id="Phobius"/>
    </source>
</evidence>
<organism evidence="3 4">
    <name type="scientific">Rhodofomes roseus</name>
    <dbReference type="NCBI Taxonomy" id="34475"/>
    <lineage>
        <taxon>Eukaryota</taxon>
        <taxon>Fungi</taxon>
        <taxon>Dikarya</taxon>
        <taxon>Basidiomycota</taxon>
        <taxon>Agaricomycotina</taxon>
        <taxon>Agaricomycetes</taxon>
        <taxon>Polyporales</taxon>
        <taxon>Rhodofomes</taxon>
    </lineage>
</organism>
<sequence>MSTRHSFLSTTGLIRAPSNATVSDTPLPRHARSGGTKPRKPFRAKNVLGRTKGGILPLGTPFIVGMAIAFSLVFIFSLSCAFIGSEEDEPPFKELLDSVVANNPGIVLIGDNVDVDVDEPAMTIRWSIIGCGSAFVLPGSEGTHGSNACGLPSMALNVYVDSGTDPEATYDPTQFPTAIKTGQRISIQNLCQFDSDHVLDVHLARMYPFDTYQLASTLRVTDSDNNPVSISAMTTLKLTSSFAITPTEVDSHMNTSNGVTGPSSDIILYIRRPPEARLFAMLLFCVTWMLAHAAMIVVVLARLQGDSERTLQYMLFILVVLLAIPQLRNTMPDAPGFDGVLLDSIGFFPQMICAALAGLLLFISIAHRILKEVHVQEEEAEEKARTEALPQPKGLERLRRQGSSIDFRGARRWSRAAFPGVHVQDEVDGF</sequence>
<dbReference type="InterPro" id="IPR027948">
    <property type="entry name" value="DUF4436"/>
</dbReference>
<keyword evidence="2" id="KW-0812">Transmembrane</keyword>